<evidence type="ECO:0000256" key="4">
    <source>
        <dbReference type="ARBA" id="ARBA00022691"/>
    </source>
</evidence>
<dbReference type="GO" id="GO:0016279">
    <property type="term" value="F:protein-lysine N-methyltransferase activity"/>
    <property type="evidence" value="ECO:0007669"/>
    <property type="project" value="InterPro"/>
</dbReference>
<comment type="similarity">
    <text evidence="1">Belongs to the ANT/ATPSC lysine N-methyltransferase family.</text>
</comment>
<dbReference type="GO" id="GO:0005739">
    <property type="term" value="C:mitochondrion"/>
    <property type="evidence" value="ECO:0007669"/>
    <property type="project" value="TreeGrafter"/>
</dbReference>
<dbReference type="EMBL" id="GEZM01084052">
    <property type="protein sequence ID" value="JAV60814.1"/>
    <property type="molecule type" value="Transcribed_RNA"/>
</dbReference>
<evidence type="ECO:0000256" key="2">
    <source>
        <dbReference type="ARBA" id="ARBA00022603"/>
    </source>
</evidence>
<dbReference type="GO" id="GO:1905706">
    <property type="term" value="P:regulation of mitochondrial ATP synthesis coupled proton transport"/>
    <property type="evidence" value="ECO:0007669"/>
    <property type="project" value="TreeGrafter"/>
</dbReference>
<dbReference type="SUPFAM" id="SSF53335">
    <property type="entry name" value="S-adenosyl-L-methionine-dependent methyltransferases"/>
    <property type="match status" value="1"/>
</dbReference>
<dbReference type="GO" id="GO:0032259">
    <property type="term" value="P:methylation"/>
    <property type="evidence" value="ECO:0007669"/>
    <property type="project" value="UniProtKB-KW"/>
</dbReference>
<keyword evidence="5" id="KW-0812">Transmembrane</keyword>
<name>A0A1Y1KHG3_PHOPY</name>
<reference evidence="7" key="1">
    <citation type="journal article" date="2016" name="Sci. Rep.">
        <title>Molecular characterization of firefly nuptial gifts: a multi-omics approach sheds light on postcopulatory sexual selection.</title>
        <authorList>
            <person name="Al-Wathiqui N."/>
            <person name="Fallon T.R."/>
            <person name="South A."/>
            <person name="Weng J.K."/>
            <person name="Lewis S.M."/>
        </authorList>
    </citation>
    <scope>NUCLEOTIDE SEQUENCE</scope>
</reference>
<keyword evidence="5" id="KW-0472">Membrane</keyword>
<protein>
    <recommendedName>
        <fullName evidence="6">Methyltransferase domain-containing protein</fullName>
    </recommendedName>
</protein>
<keyword evidence="4" id="KW-0949">S-adenosyl-L-methionine</keyword>
<dbReference type="InterPro" id="IPR029063">
    <property type="entry name" value="SAM-dependent_MTases_sf"/>
</dbReference>
<dbReference type="AlphaFoldDB" id="A0A1Y1KHG3"/>
<evidence type="ECO:0000256" key="5">
    <source>
        <dbReference type="SAM" id="Phobius"/>
    </source>
</evidence>
<dbReference type="Pfam" id="PF13847">
    <property type="entry name" value="Methyltransf_31"/>
    <property type="match status" value="1"/>
</dbReference>
<keyword evidence="3" id="KW-0808">Transferase</keyword>
<evidence type="ECO:0000259" key="6">
    <source>
        <dbReference type="Pfam" id="PF13847"/>
    </source>
</evidence>
<evidence type="ECO:0000313" key="7">
    <source>
        <dbReference type="EMBL" id="JAV60814.1"/>
    </source>
</evidence>
<feature type="domain" description="Methyltransferase" evidence="6">
    <location>
        <begin position="70"/>
        <end position="149"/>
    </location>
</feature>
<dbReference type="CDD" id="cd02440">
    <property type="entry name" value="AdoMet_MTases"/>
    <property type="match status" value="1"/>
</dbReference>
<evidence type="ECO:0000256" key="1">
    <source>
        <dbReference type="ARBA" id="ARBA00010633"/>
    </source>
</evidence>
<sequence length="196" mass="21885">MDFNFSTASEDPEKSTFGYVLLTATGGLLAATCLVTASFVSPAFRKHCLPFVPATNQQVRNVLLALKNRKGPVIDIGSGDGRIVLELAKNNYDVHGVELNPWLVAYSRIAAFCGGLNVNFYVRDLWKFRLSAYDNIVIFGVEQMMVDFERKLVSECKEDCNVVACRFPLPNMTPERVIGIGIDKVWVYVINKRTIV</sequence>
<keyword evidence="5" id="KW-1133">Transmembrane helix</keyword>
<evidence type="ECO:0000256" key="3">
    <source>
        <dbReference type="ARBA" id="ARBA00022679"/>
    </source>
</evidence>
<keyword evidence="2" id="KW-0489">Methyltransferase</keyword>
<dbReference type="PANTHER" id="PTHR13610">
    <property type="entry name" value="METHYLTRANSFERASE DOMAIN-CONTAINING PROTEIN"/>
    <property type="match status" value="1"/>
</dbReference>
<organism evidence="7">
    <name type="scientific">Photinus pyralis</name>
    <name type="common">Common eastern firefly</name>
    <name type="synonym">Lampyris pyralis</name>
    <dbReference type="NCBI Taxonomy" id="7054"/>
    <lineage>
        <taxon>Eukaryota</taxon>
        <taxon>Metazoa</taxon>
        <taxon>Ecdysozoa</taxon>
        <taxon>Arthropoda</taxon>
        <taxon>Hexapoda</taxon>
        <taxon>Insecta</taxon>
        <taxon>Pterygota</taxon>
        <taxon>Neoptera</taxon>
        <taxon>Endopterygota</taxon>
        <taxon>Coleoptera</taxon>
        <taxon>Polyphaga</taxon>
        <taxon>Elateriformia</taxon>
        <taxon>Elateroidea</taxon>
        <taxon>Lampyridae</taxon>
        <taxon>Lampyrinae</taxon>
        <taxon>Photinus</taxon>
    </lineage>
</organism>
<dbReference type="InterPro" id="IPR026170">
    <property type="entry name" value="FAM173A/B"/>
</dbReference>
<feature type="transmembrane region" description="Helical" evidence="5">
    <location>
        <begin position="20"/>
        <end position="40"/>
    </location>
</feature>
<dbReference type="InterPro" id="IPR025714">
    <property type="entry name" value="Methyltranfer_dom"/>
</dbReference>
<accession>A0A1Y1KHG3</accession>
<proteinExistence type="inferred from homology"/>
<dbReference type="PANTHER" id="PTHR13610:SF9">
    <property type="entry name" value="FI06469P"/>
    <property type="match status" value="1"/>
</dbReference>
<dbReference type="Gene3D" id="3.40.50.150">
    <property type="entry name" value="Vaccinia Virus protein VP39"/>
    <property type="match status" value="1"/>
</dbReference>